<evidence type="ECO:0000313" key="3">
    <source>
        <dbReference type="Proteomes" id="UP000324629"/>
    </source>
</evidence>
<dbReference type="PANTHER" id="PTHR19969:SF14">
    <property type="entry name" value="DREADLOCKS, ISOFORM B"/>
    <property type="match status" value="1"/>
</dbReference>
<evidence type="ECO:0000313" key="2">
    <source>
        <dbReference type="EMBL" id="KAA3676932.1"/>
    </source>
</evidence>
<dbReference type="GO" id="GO:0005737">
    <property type="term" value="C:cytoplasm"/>
    <property type="evidence" value="ECO:0007669"/>
    <property type="project" value="TreeGrafter"/>
</dbReference>
<keyword evidence="3" id="KW-1185">Reference proteome</keyword>
<evidence type="ECO:0000256" key="1">
    <source>
        <dbReference type="ARBA" id="ARBA00022999"/>
    </source>
</evidence>
<dbReference type="SUPFAM" id="SSF55550">
    <property type="entry name" value="SH2 domain"/>
    <property type="match status" value="1"/>
</dbReference>
<keyword evidence="1" id="KW-0727">SH2 domain</keyword>
<protein>
    <recommendedName>
        <fullName evidence="4">SH2 domain-containing protein</fullName>
    </recommendedName>
</protein>
<gene>
    <name evidence="2" type="ORF">DEA37_0009895</name>
</gene>
<comment type="caution">
    <text evidence="2">The sequence shown here is derived from an EMBL/GenBank/DDBJ whole genome shotgun (WGS) entry which is preliminary data.</text>
</comment>
<dbReference type="Gene3D" id="3.30.505.10">
    <property type="entry name" value="SH2 domain"/>
    <property type="match status" value="1"/>
</dbReference>
<dbReference type="InterPro" id="IPR051184">
    <property type="entry name" value="Tyrosine-phos_adapter"/>
</dbReference>
<organism evidence="2 3">
    <name type="scientific">Paragonimus westermani</name>
    <dbReference type="NCBI Taxonomy" id="34504"/>
    <lineage>
        <taxon>Eukaryota</taxon>
        <taxon>Metazoa</taxon>
        <taxon>Spiralia</taxon>
        <taxon>Lophotrochozoa</taxon>
        <taxon>Platyhelminthes</taxon>
        <taxon>Trematoda</taxon>
        <taxon>Digenea</taxon>
        <taxon>Plagiorchiida</taxon>
        <taxon>Troglotremata</taxon>
        <taxon>Troglotrematidae</taxon>
        <taxon>Paragonimus</taxon>
    </lineage>
</organism>
<dbReference type="Proteomes" id="UP000324629">
    <property type="component" value="Unassembled WGS sequence"/>
</dbReference>
<dbReference type="GO" id="GO:0030971">
    <property type="term" value="F:receptor tyrosine kinase binding"/>
    <property type="evidence" value="ECO:0007669"/>
    <property type="project" value="TreeGrafter"/>
</dbReference>
<name>A0A5J4NN09_9TREM</name>
<dbReference type="EMBL" id="QNGE01001741">
    <property type="protein sequence ID" value="KAA3676932.1"/>
    <property type="molecule type" value="Genomic_DNA"/>
</dbReference>
<dbReference type="GO" id="GO:0035591">
    <property type="term" value="F:signaling adaptor activity"/>
    <property type="evidence" value="ECO:0007669"/>
    <property type="project" value="TreeGrafter"/>
</dbReference>
<dbReference type="GO" id="GO:0048013">
    <property type="term" value="P:ephrin receptor signaling pathway"/>
    <property type="evidence" value="ECO:0007669"/>
    <property type="project" value="TreeGrafter"/>
</dbReference>
<reference evidence="2 3" key="1">
    <citation type="journal article" date="2019" name="Gigascience">
        <title>Whole-genome sequence of the oriental lung fluke Paragonimus westermani.</title>
        <authorList>
            <person name="Oey H."/>
            <person name="Zakrzewski M."/>
            <person name="Narain K."/>
            <person name="Devi K.R."/>
            <person name="Agatsuma T."/>
            <person name="Nawaratna S."/>
            <person name="Gobert G.N."/>
            <person name="Jones M.K."/>
            <person name="Ragan M.A."/>
            <person name="McManus D.P."/>
            <person name="Krause L."/>
        </authorList>
    </citation>
    <scope>NUCLEOTIDE SEQUENCE [LARGE SCALE GENOMIC DNA]</scope>
    <source>
        <strain evidence="2 3">IND2009</strain>
    </source>
</reference>
<accession>A0A5J4NN09</accession>
<dbReference type="GO" id="GO:0016477">
    <property type="term" value="P:cell migration"/>
    <property type="evidence" value="ECO:0007669"/>
    <property type="project" value="TreeGrafter"/>
</dbReference>
<dbReference type="PANTHER" id="PTHR19969">
    <property type="entry name" value="SH2-SH3 ADAPTOR PROTEIN-RELATED"/>
    <property type="match status" value="1"/>
</dbReference>
<evidence type="ECO:0008006" key="4">
    <source>
        <dbReference type="Google" id="ProtNLM"/>
    </source>
</evidence>
<sequence>MSQQNEQAKLIKFIYYLFGDQLKISSWSIVAPFTSTHTQYFEPHKKNLQLYLQSGNLTITLNAGNVNRNFKILVQNGNYHIGWRTFRSIEDLIEHYRRHYIYTTEQERSSLTRPFVHPGLISLPDSLVPNYTGLLYSPAFRAYETVFNEHWEHTRQASTQ</sequence>
<proteinExistence type="predicted"/>
<dbReference type="AlphaFoldDB" id="A0A5J4NN09"/>
<dbReference type="InterPro" id="IPR036860">
    <property type="entry name" value="SH2_dom_sf"/>
</dbReference>